<name>A0ABT3FTI3_9BACT</name>
<feature type="compositionally biased region" description="Acidic residues" evidence="1">
    <location>
        <begin position="687"/>
        <end position="714"/>
    </location>
</feature>
<feature type="compositionally biased region" description="Acidic residues" evidence="1">
    <location>
        <begin position="564"/>
        <end position="579"/>
    </location>
</feature>
<reference evidence="2 3" key="1">
    <citation type="submission" date="2022-10" db="EMBL/GenBank/DDBJ databases">
        <title>Luteolibacter flavescens strain MCCC 1K03193, whole genome shotgun sequencing project.</title>
        <authorList>
            <person name="Zhao G."/>
            <person name="Shen L."/>
        </authorList>
    </citation>
    <scope>NUCLEOTIDE SEQUENCE [LARGE SCALE GENOMIC DNA]</scope>
    <source>
        <strain evidence="2 3">MCCC 1K03193</strain>
    </source>
</reference>
<dbReference type="Proteomes" id="UP001207930">
    <property type="component" value="Unassembled WGS sequence"/>
</dbReference>
<evidence type="ECO:0000256" key="1">
    <source>
        <dbReference type="SAM" id="MobiDB-lite"/>
    </source>
</evidence>
<comment type="caution">
    <text evidence="2">The sequence shown here is derived from an EMBL/GenBank/DDBJ whole genome shotgun (WGS) entry which is preliminary data.</text>
</comment>
<proteinExistence type="predicted"/>
<evidence type="ECO:0000313" key="2">
    <source>
        <dbReference type="EMBL" id="MCW1886893.1"/>
    </source>
</evidence>
<protein>
    <submittedName>
        <fullName evidence="2">Uncharacterized protein</fullName>
    </submittedName>
</protein>
<dbReference type="PANTHER" id="PTHR10199:SF119">
    <property type="entry name" value="RE20510P"/>
    <property type="match status" value="1"/>
</dbReference>
<sequence>MSKGTSTGTGANISLSTLSLLTANSGNVGHATGSAPAAYNTTSPGLLNLDVGLPGVLSLLASDGTFSTNVSSTIDGSSGSKTTKATSGVTNLNLGVGEVLGLFGTDPLISLEVPAVTTAVTIAGRPGSFTSTSTVSLAGLKIKLLGATVDLSSIDLTNVPANTGLVINGGALAGVTIMLNETATVGNAFDGFTTTTTAIKINLTAAQLGILTAVSGDIAIGKAQASQGYDPDGDGLYAGRDGDSDGDGIPDAIEIANAAPGGDTDGDGVPDYLDLDSDNDGINDVIEAGGKDANGDGRQDPSGDANPDEDGDGIVDSVDPNDNVLGGTKGVALVIADTDGDGVKNYLDLDSDNDGVSDIVESGFVTTADENGVFRTGDSDGDGIDDVVDGFVGFGDAPGSTGPIPDSDNDGTPNAYDTDSNNDGTPDIVGTPFAALDTNGDGRIDASADSDRDGIPNVADIQPGVFGGLPNAAGDNDGDGIPNGDEGSGQVDTDGDGVPDIADGDSDGDGIPDSVEGNGDLDGDGIPNFRDLDSDNDGINDVIEAGGTDANGDGLQDSSGDSTPDADGDGIVDSVDPDEGGTVLPVTDTDGDGAPNFLDLDSDNDTISDLIESGLGATDSNNDGIGDGPDPDRDGIILSVDGLPGGRGDAGGSTPIDTDGDGIPNYIDPNSDNAGGNDIDTAGNGDLDTDGDGMVDDDTDTDGDGIPDVVDDDINNPGGLGSGLKTYTQWRNEEFTAPANTNPVISGPDADPDQDGFSNAEEFAFGSDPENPGSIPTITSSVPPGGGIELSGVRDPNAYAFVVLQVSRNLQSWSSAVNDVEVTTDQPALLIGKINSSFGGDQSRGFLRFHIIIP</sequence>
<dbReference type="Gene3D" id="4.10.1080.10">
    <property type="entry name" value="TSP type-3 repeat"/>
    <property type="match status" value="3"/>
</dbReference>
<feature type="region of interest" description="Disordered" evidence="1">
    <location>
        <begin position="229"/>
        <end position="312"/>
    </location>
</feature>
<feature type="compositionally biased region" description="Acidic residues" evidence="1">
    <location>
        <begin position="264"/>
        <end position="281"/>
    </location>
</feature>
<evidence type="ECO:0000313" key="3">
    <source>
        <dbReference type="Proteomes" id="UP001207930"/>
    </source>
</evidence>
<dbReference type="InterPro" id="IPR028974">
    <property type="entry name" value="TSP_type-3_rpt"/>
</dbReference>
<dbReference type="EMBL" id="JAPDDS010000013">
    <property type="protein sequence ID" value="MCW1886893.1"/>
    <property type="molecule type" value="Genomic_DNA"/>
</dbReference>
<gene>
    <name evidence="2" type="ORF">OKA04_19290</name>
</gene>
<feature type="region of interest" description="Disordered" evidence="1">
    <location>
        <begin position="395"/>
        <end position="719"/>
    </location>
</feature>
<feature type="compositionally biased region" description="Low complexity" evidence="1">
    <location>
        <begin position="468"/>
        <end position="485"/>
    </location>
</feature>
<accession>A0ABT3FTI3</accession>
<keyword evidence="3" id="KW-1185">Reference proteome</keyword>
<dbReference type="SUPFAM" id="SSF103647">
    <property type="entry name" value="TSP type-3 repeat"/>
    <property type="match status" value="5"/>
</dbReference>
<feature type="compositionally biased region" description="Acidic residues" evidence="1">
    <location>
        <begin position="493"/>
        <end position="510"/>
    </location>
</feature>
<feature type="compositionally biased region" description="Basic and acidic residues" evidence="1">
    <location>
        <begin position="289"/>
        <end position="301"/>
    </location>
</feature>
<feature type="compositionally biased region" description="Basic and acidic residues" evidence="1">
    <location>
        <begin position="440"/>
        <end position="454"/>
    </location>
</feature>
<dbReference type="PANTHER" id="PTHR10199">
    <property type="entry name" value="THROMBOSPONDIN"/>
    <property type="match status" value="1"/>
</dbReference>
<dbReference type="RefSeq" id="WP_264502848.1">
    <property type="nucleotide sequence ID" value="NZ_JAPDDS010000013.1"/>
</dbReference>
<feature type="compositionally biased region" description="Polar residues" evidence="1">
    <location>
        <begin position="410"/>
        <end position="424"/>
    </location>
</feature>
<organism evidence="2 3">
    <name type="scientific">Luteolibacter flavescens</name>
    <dbReference type="NCBI Taxonomy" id="1859460"/>
    <lineage>
        <taxon>Bacteria</taxon>
        <taxon>Pseudomonadati</taxon>
        <taxon>Verrucomicrobiota</taxon>
        <taxon>Verrucomicrobiia</taxon>
        <taxon>Verrucomicrobiales</taxon>
        <taxon>Verrucomicrobiaceae</taxon>
        <taxon>Luteolibacter</taxon>
    </lineage>
</organism>